<gene>
    <name evidence="1" type="ORF">BLX24_22360</name>
</gene>
<sequence>MPIITKKKQIYRIGEPLRDYLTKYSREQSLPVQYADLLRYEDAITLYDNKGNDTLWETMLYPGSDVNDILMALKTIYAQLKADGDMSVMGHLTIDRVDLCSYGNTKPFRVRVRNKVNDLFDYFYVKNADASRIYGLELEHILSPNRISYLTNDHTLIEEHIAGIPGDAFFKNQMLDPNLNPTRLCKEFVKFNERCFVRLLGDMHSSNFVVDITPDFDEVYYRIRAIDFDQQSYEGRKSVYMPQYYKQNQAIIELGMQYMTPESVRQYEIEERSLIAGRLRVEQVRLGDLMSAMRKDVISTPAHTEQLKQALARHYRNNGFLTCQTMGDIVWKSLELVALH</sequence>
<proteinExistence type="predicted"/>
<dbReference type="AlphaFoldDB" id="A0A1S2VDW6"/>
<protein>
    <submittedName>
        <fullName evidence="1">Uncharacterized protein</fullName>
    </submittedName>
</protein>
<keyword evidence="2" id="KW-1185">Reference proteome</keyword>
<dbReference type="OrthoDB" id="1222242at2"/>
<dbReference type="EMBL" id="MORL01000017">
    <property type="protein sequence ID" value="OIN56913.1"/>
    <property type="molecule type" value="Genomic_DNA"/>
</dbReference>
<accession>A0A1S2VDW6</accession>
<name>A0A1S2VDW6_9BACT</name>
<dbReference type="RefSeq" id="WP_071505443.1">
    <property type="nucleotide sequence ID" value="NZ_MORL01000017.1"/>
</dbReference>
<evidence type="ECO:0000313" key="2">
    <source>
        <dbReference type="Proteomes" id="UP000181790"/>
    </source>
</evidence>
<comment type="caution">
    <text evidence="1">The sequence shown here is derived from an EMBL/GenBank/DDBJ whole genome shotgun (WGS) entry which is preliminary data.</text>
</comment>
<evidence type="ECO:0000313" key="1">
    <source>
        <dbReference type="EMBL" id="OIN56913.1"/>
    </source>
</evidence>
<reference evidence="1 2" key="1">
    <citation type="submission" date="2016-10" db="EMBL/GenBank/DDBJ databases">
        <title>Arsenicibacter rosenii gen. nov., sp. nov., an efficient arsenic-methylating bacterium isolated from an arsenic-contaminated paddy soil.</title>
        <authorList>
            <person name="Huang K."/>
        </authorList>
    </citation>
    <scope>NUCLEOTIDE SEQUENCE [LARGE SCALE GENOMIC DNA]</scope>
    <source>
        <strain evidence="1 2">SM-1</strain>
    </source>
</reference>
<dbReference type="Proteomes" id="UP000181790">
    <property type="component" value="Unassembled WGS sequence"/>
</dbReference>
<organism evidence="1 2">
    <name type="scientific">Arsenicibacter rosenii</name>
    <dbReference type="NCBI Taxonomy" id="1750698"/>
    <lineage>
        <taxon>Bacteria</taxon>
        <taxon>Pseudomonadati</taxon>
        <taxon>Bacteroidota</taxon>
        <taxon>Cytophagia</taxon>
        <taxon>Cytophagales</taxon>
        <taxon>Spirosomataceae</taxon>
        <taxon>Arsenicibacter</taxon>
    </lineage>
</organism>